<dbReference type="AlphaFoldDB" id="A0A2G9Z1B5"/>
<dbReference type="SUPFAM" id="SSF52374">
    <property type="entry name" value="Nucleotidylyl transferase"/>
    <property type="match status" value="1"/>
</dbReference>
<dbReference type="PANTHER" id="PTHR37940">
    <property type="entry name" value="LYSINE--TRNA LIGASE"/>
    <property type="match status" value="1"/>
</dbReference>
<dbReference type="GO" id="GO:0006430">
    <property type="term" value="P:lysyl-tRNA aminoacylation"/>
    <property type="evidence" value="ECO:0007669"/>
    <property type="project" value="InterPro"/>
</dbReference>
<dbReference type="PANTHER" id="PTHR37940:SF1">
    <property type="entry name" value="LYSINE--TRNA LIGASE"/>
    <property type="match status" value="1"/>
</dbReference>
<evidence type="ECO:0000313" key="3">
    <source>
        <dbReference type="Proteomes" id="UP000229952"/>
    </source>
</evidence>
<sequence length="332" mass="38552">MKPYLYLSGLKNLVNEITGCEVVHIGIRPYGFHAGNAMALIVYPYLLCKYLEDYGKAPKIQFIISINDWEQDALDGPDYRKYPFNIYPKNTSLQFTPDESGCCKSTVDHWQPMIENNLNKIKNRFKEISFKFVRNSELISYPYCEKLLIETIKNPKDQLKILKKYSGKDALDEPVSYAGVICPKCRRSHGKTTVVKNNLIQWKCSNCGTRAKDTFKNFQYWWYHKPMLIARIRIFKIDITLSGGDHFSEEDFKIREALIKKYSPKTKEPKMIFTPTVVALNGEKMSKSRNNIAFADIKKLISATANFDDKNFYITQDLILDKLDEKDYSSIF</sequence>
<protein>
    <submittedName>
        <fullName evidence="2">Uncharacterized protein</fullName>
    </submittedName>
</protein>
<dbReference type="Pfam" id="PF01921">
    <property type="entry name" value="tRNA-synt_1f"/>
    <property type="match status" value="1"/>
</dbReference>
<dbReference type="GO" id="GO:0004824">
    <property type="term" value="F:lysine-tRNA ligase activity"/>
    <property type="evidence" value="ECO:0007669"/>
    <property type="project" value="InterPro"/>
</dbReference>
<dbReference type="Proteomes" id="UP000229952">
    <property type="component" value="Unassembled WGS sequence"/>
</dbReference>
<reference evidence="2 3" key="1">
    <citation type="submission" date="2017-09" db="EMBL/GenBank/DDBJ databases">
        <title>Depth-based differentiation of microbial function through sediment-hosted aquifers and enrichment of novel symbionts in the deep terrestrial subsurface.</title>
        <authorList>
            <person name="Probst A.J."/>
            <person name="Ladd B."/>
            <person name="Jarett J.K."/>
            <person name="Geller-Mcgrath D.E."/>
            <person name="Sieber C.M."/>
            <person name="Emerson J.B."/>
            <person name="Anantharaman K."/>
            <person name="Thomas B.C."/>
            <person name="Malmstrom R."/>
            <person name="Stieglmeier M."/>
            <person name="Klingl A."/>
            <person name="Woyke T."/>
            <person name="Ryan C.M."/>
            <person name="Banfield J.F."/>
        </authorList>
    </citation>
    <scope>NUCLEOTIDE SEQUENCE [LARGE SCALE GENOMIC DNA]</scope>
    <source>
        <strain evidence="2">CG23_combo_of_CG06-09_8_20_14_all_37_18</strain>
    </source>
</reference>
<dbReference type="GO" id="GO:0005524">
    <property type="term" value="F:ATP binding"/>
    <property type="evidence" value="ECO:0007669"/>
    <property type="project" value="InterPro"/>
</dbReference>
<dbReference type="InterPro" id="IPR002904">
    <property type="entry name" value="Lys-tRNA-ligase"/>
</dbReference>
<organism evidence="2 3">
    <name type="scientific">Candidatus Nealsonbacteria bacterium CG23_combo_of_CG06-09_8_20_14_all_37_18</name>
    <dbReference type="NCBI Taxonomy" id="1974720"/>
    <lineage>
        <taxon>Bacteria</taxon>
        <taxon>Candidatus Nealsoniibacteriota</taxon>
    </lineage>
</organism>
<proteinExistence type="predicted"/>
<keyword evidence="1" id="KW-0963">Cytoplasm</keyword>
<comment type="caution">
    <text evidence="2">The sequence shown here is derived from an EMBL/GenBank/DDBJ whole genome shotgun (WGS) entry which is preliminary data.</text>
</comment>
<name>A0A2G9Z1B5_9BACT</name>
<gene>
    <name evidence="2" type="ORF">COX35_00315</name>
</gene>
<dbReference type="EMBL" id="PCRQ01000014">
    <property type="protein sequence ID" value="PIP24501.1"/>
    <property type="molecule type" value="Genomic_DNA"/>
</dbReference>
<evidence type="ECO:0000313" key="2">
    <source>
        <dbReference type="EMBL" id="PIP24501.1"/>
    </source>
</evidence>
<evidence type="ECO:0000256" key="1">
    <source>
        <dbReference type="ARBA" id="ARBA00022490"/>
    </source>
</evidence>
<dbReference type="GO" id="GO:0005737">
    <property type="term" value="C:cytoplasm"/>
    <property type="evidence" value="ECO:0007669"/>
    <property type="project" value="InterPro"/>
</dbReference>
<accession>A0A2G9Z1B5</accession>